<dbReference type="PROSITE" id="PS00531">
    <property type="entry name" value="RNASE_T2_2"/>
    <property type="match status" value="1"/>
</dbReference>
<keyword evidence="4" id="KW-1015">Disulfide bond</keyword>
<keyword evidence="3" id="KW-0255">Endonuclease</keyword>
<dbReference type="PANTHER" id="PTHR11240:SF22">
    <property type="entry name" value="RIBONUCLEASE T2"/>
    <property type="match status" value="1"/>
</dbReference>
<keyword evidence="3" id="KW-0378">Hydrolase</keyword>
<dbReference type="PROSITE" id="PS00530">
    <property type="entry name" value="RNASE_T2_1"/>
    <property type="match status" value="1"/>
</dbReference>
<dbReference type="CDD" id="cd01061">
    <property type="entry name" value="RNase_T2_euk"/>
    <property type="match status" value="1"/>
</dbReference>
<proteinExistence type="inferred from homology"/>
<evidence type="ECO:0000256" key="4">
    <source>
        <dbReference type="ARBA" id="ARBA00023157"/>
    </source>
</evidence>
<dbReference type="PANTHER" id="PTHR11240">
    <property type="entry name" value="RIBONUCLEASE T2"/>
    <property type="match status" value="1"/>
</dbReference>
<dbReference type="InterPro" id="IPR001568">
    <property type="entry name" value="RNase_T2-like"/>
</dbReference>
<dbReference type="GO" id="GO:0033897">
    <property type="term" value="F:ribonuclease T2 activity"/>
    <property type="evidence" value="ECO:0007669"/>
    <property type="project" value="UniProtKB-EC"/>
</dbReference>
<feature type="signal peptide" evidence="7">
    <location>
        <begin position="1"/>
        <end position="20"/>
    </location>
</feature>
<organism evidence="8 9">
    <name type="scientific">Lachnellula suecica</name>
    <dbReference type="NCBI Taxonomy" id="602035"/>
    <lineage>
        <taxon>Eukaryota</taxon>
        <taxon>Fungi</taxon>
        <taxon>Dikarya</taxon>
        <taxon>Ascomycota</taxon>
        <taxon>Pezizomycotina</taxon>
        <taxon>Leotiomycetes</taxon>
        <taxon>Helotiales</taxon>
        <taxon>Lachnaceae</taxon>
        <taxon>Lachnellula</taxon>
    </lineage>
</organism>
<evidence type="ECO:0000256" key="5">
    <source>
        <dbReference type="PIRSR" id="PIRSR633697-1"/>
    </source>
</evidence>
<gene>
    <name evidence="8" type="primary">RNTR</name>
    <name evidence="8" type="ORF">LSUE1_G006961</name>
</gene>
<dbReference type="GO" id="GO:0006401">
    <property type="term" value="P:RNA catabolic process"/>
    <property type="evidence" value="ECO:0007669"/>
    <property type="project" value="TreeGrafter"/>
</dbReference>
<keyword evidence="9" id="KW-1185">Reference proteome</keyword>
<keyword evidence="7" id="KW-0732">Signal</keyword>
<dbReference type="AlphaFoldDB" id="A0A8T9C242"/>
<evidence type="ECO:0000313" key="9">
    <source>
        <dbReference type="Proteomes" id="UP000469558"/>
    </source>
</evidence>
<dbReference type="Gene3D" id="3.90.730.10">
    <property type="entry name" value="Ribonuclease T2-like"/>
    <property type="match status" value="1"/>
</dbReference>
<evidence type="ECO:0000313" key="8">
    <source>
        <dbReference type="EMBL" id="TVY64327.1"/>
    </source>
</evidence>
<feature type="active site" evidence="5">
    <location>
        <position position="71"/>
    </location>
</feature>
<accession>A0A8T9C242</accession>
<sequence>MLSLSKTAAALAVILPLAFAGTAPTCTNPQLSCSGSSTNTCCFNTPGGLFQQVQFWDTDPVTGPDTSWTIHGLWPNNCDGTYSENCDKTRAYTNITQLLTAAGQTSTLSYMKSYWLSDDESDEAFWDHEWETHGTCISTLKPSCYTGYTPGEEAVDFFVKVVSLFKTLPTYTWLANAGITPSSSKTYSLSAMNSALEKAFGAPVILLCDSSTVYEIYYAFDVMGSLQSGTFVPATNTGSKTNCPSTVKYPPK</sequence>
<evidence type="ECO:0000256" key="3">
    <source>
        <dbReference type="ARBA" id="ARBA00022759"/>
    </source>
</evidence>
<dbReference type="GO" id="GO:0003723">
    <property type="term" value="F:RNA binding"/>
    <property type="evidence" value="ECO:0007669"/>
    <property type="project" value="InterPro"/>
</dbReference>
<feature type="active site" evidence="5">
    <location>
        <position position="129"/>
    </location>
</feature>
<dbReference type="InterPro" id="IPR033130">
    <property type="entry name" value="RNase_T2_His_AS_2"/>
</dbReference>
<dbReference type="Pfam" id="PF00445">
    <property type="entry name" value="Ribonuclease_T2"/>
    <property type="match status" value="1"/>
</dbReference>
<feature type="active site" evidence="5">
    <location>
        <position position="133"/>
    </location>
</feature>
<dbReference type="InterPro" id="IPR033697">
    <property type="entry name" value="Ribonuclease_T2_eukaryotic"/>
</dbReference>
<reference evidence="8 9" key="1">
    <citation type="submission" date="2018-05" db="EMBL/GenBank/DDBJ databases">
        <title>Genome sequencing and assembly of the regulated plant pathogen Lachnellula willkommii and related sister species for the development of diagnostic species identification markers.</title>
        <authorList>
            <person name="Giroux E."/>
            <person name="Bilodeau G."/>
        </authorList>
    </citation>
    <scope>NUCLEOTIDE SEQUENCE [LARGE SCALE GENOMIC DNA]</scope>
    <source>
        <strain evidence="8 9">CBS 268.59</strain>
    </source>
</reference>
<dbReference type="Proteomes" id="UP000469558">
    <property type="component" value="Unassembled WGS sequence"/>
</dbReference>
<evidence type="ECO:0000256" key="2">
    <source>
        <dbReference type="ARBA" id="ARBA00012571"/>
    </source>
</evidence>
<dbReference type="EMBL" id="QGMK01001751">
    <property type="protein sequence ID" value="TVY64327.1"/>
    <property type="molecule type" value="Genomic_DNA"/>
</dbReference>
<dbReference type="SUPFAM" id="SSF55895">
    <property type="entry name" value="Ribonuclease Rh-like"/>
    <property type="match status" value="1"/>
</dbReference>
<dbReference type="GO" id="GO:0005576">
    <property type="term" value="C:extracellular region"/>
    <property type="evidence" value="ECO:0007669"/>
    <property type="project" value="TreeGrafter"/>
</dbReference>
<dbReference type="EC" id="4.6.1.19" evidence="2"/>
<dbReference type="OrthoDB" id="435754at2759"/>
<comment type="caution">
    <text evidence="8">The sequence shown here is derived from an EMBL/GenBank/DDBJ whole genome shotgun (WGS) entry which is preliminary data.</text>
</comment>
<feature type="chain" id="PRO_5035723805" description="ribonuclease T2" evidence="7">
    <location>
        <begin position="21"/>
        <end position="252"/>
    </location>
</feature>
<evidence type="ECO:0000256" key="6">
    <source>
        <dbReference type="RuleBase" id="RU004328"/>
    </source>
</evidence>
<evidence type="ECO:0000256" key="1">
    <source>
        <dbReference type="ARBA" id="ARBA00007469"/>
    </source>
</evidence>
<dbReference type="InterPro" id="IPR036430">
    <property type="entry name" value="RNase_T2-like_sf"/>
</dbReference>
<comment type="similarity">
    <text evidence="1 6">Belongs to the RNase T2 family.</text>
</comment>
<dbReference type="InterPro" id="IPR018188">
    <property type="entry name" value="RNase_T2_His_AS_1"/>
</dbReference>
<name>A0A8T9C242_9HELO</name>
<protein>
    <recommendedName>
        <fullName evidence="2">ribonuclease T2</fullName>
        <ecNumber evidence="2">4.6.1.19</ecNumber>
    </recommendedName>
</protein>
<keyword evidence="3" id="KW-0540">Nuclease</keyword>
<evidence type="ECO:0000256" key="7">
    <source>
        <dbReference type="SAM" id="SignalP"/>
    </source>
</evidence>